<dbReference type="PANTHER" id="PTHR10098">
    <property type="entry name" value="RAPSYN-RELATED"/>
    <property type="match status" value="1"/>
</dbReference>
<proteinExistence type="predicted"/>
<dbReference type="SUPFAM" id="SSF48452">
    <property type="entry name" value="TPR-like"/>
    <property type="match status" value="1"/>
</dbReference>
<feature type="domain" description="CHAT" evidence="2">
    <location>
        <begin position="496"/>
        <end position="861"/>
    </location>
</feature>
<feature type="region of interest" description="Disordered" evidence="1">
    <location>
        <begin position="359"/>
        <end position="388"/>
    </location>
</feature>
<evidence type="ECO:0000313" key="4">
    <source>
        <dbReference type="Proteomes" id="UP001231370"/>
    </source>
</evidence>
<protein>
    <submittedName>
        <fullName evidence="3">CHAT domain-containing protein</fullName>
    </submittedName>
</protein>
<gene>
    <name evidence="3" type="ORF">PJF56_12530</name>
</gene>
<sequence>MERIPAYLNLIQELLTCPRGEEAQRLNDNRELLDRDFLLTCGQIAQQMQEEGRENEARFLLDLVQQLAQALDLEGGEGGANVTEQEYLSFLMQVLQATAESNGDAAVVHPLLQQNLEKLDLNLAQILKAWATERLETATSSEREFIANVLYYFNLIVSSFRYGSRANNIEIAIACLEIFLQVFTRQDAPEYWAIAQNSLGNKYSDRLRGERAQNLERAIACYEAALEVRTRSAFPQNHVETLFNLGLAYRDASQPQQAYDSFAAAIDTLESIRSAIIIGGEADKQKLAEEWQKLYRNMIEVCLDLDNPSAALEYAERSKARNLVDLIAATRLKPETLPQEVWERYNQLYQQWWQLQQQTNGSSPQASSPDDSRSLQVSVSPSAVPSPSLTQLRQQLDDFIATEITPHDPKFRFGQSVQPIRYREIQALVPAHTALIEWYFTSQGIHAFIVTPEAQQPTLFSTDSSAVDALEQLKDEYLTDYLHRDNHWRQTLPTYLHRLAHLLQLPNLLSHIPPDCQHLILVPYRYLHLFPLHALPIPSPVGEGAGEKDTPSPVGEGAGGEGIPSPVGEGAGGEGILSDQFPQGIRYIPSSQILQLSLSETLPQPTDKSLFAIQNPTRDLTFAQIEVEAIQSAFNPATVLPGKAAHKTAFTQATPQFKTLQFAHFSCHGFFNFSNPRHSGLILANAQLPATPTPEKGLAVIRSRRGNFNVAECLTVPEIFNLRLPQCRLVTLSACETGITDIATTSDEYISILAGFFFAGARNVLGTLWAVNDLSTAIFMIRFYETLLTQPQPPVALSLKHTQEWMRSLTCADLVNWISTCSLMPEAHKPSIQQRFSLGFKPHYQPYQSPYHWAAFYAVGQ</sequence>
<evidence type="ECO:0000313" key="3">
    <source>
        <dbReference type="EMBL" id="MDJ1179690.1"/>
    </source>
</evidence>
<name>A0ABT7BKV1_9CYAN</name>
<evidence type="ECO:0000256" key="1">
    <source>
        <dbReference type="SAM" id="MobiDB-lite"/>
    </source>
</evidence>
<keyword evidence="4" id="KW-1185">Reference proteome</keyword>
<dbReference type="SMART" id="SM00028">
    <property type="entry name" value="TPR"/>
    <property type="match status" value="2"/>
</dbReference>
<organism evidence="3 4">
    <name type="scientific">Roseofilum halophilum BLCC-M91</name>
    <dbReference type="NCBI Taxonomy" id="3022259"/>
    <lineage>
        <taxon>Bacteria</taxon>
        <taxon>Bacillati</taxon>
        <taxon>Cyanobacteriota</taxon>
        <taxon>Cyanophyceae</taxon>
        <taxon>Desertifilales</taxon>
        <taxon>Desertifilaceae</taxon>
        <taxon>Roseofilum</taxon>
        <taxon>Roseofilum halophilum</taxon>
    </lineage>
</organism>
<feature type="region of interest" description="Disordered" evidence="1">
    <location>
        <begin position="541"/>
        <end position="575"/>
    </location>
</feature>
<dbReference type="InterPro" id="IPR019734">
    <property type="entry name" value="TPR_rpt"/>
</dbReference>
<comment type="caution">
    <text evidence="3">The sequence shown here is derived from an EMBL/GenBank/DDBJ whole genome shotgun (WGS) entry which is preliminary data.</text>
</comment>
<feature type="compositionally biased region" description="Low complexity" evidence="1">
    <location>
        <begin position="377"/>
        <end position="388"/>
    </location>
</feature>
<dbReference type="Gene3D" id="1.25.40.10">
    <property type="entry name" value="Tetratricopeptide repeat domain"/>
    <property type="match status" value="1"/>
</dbReference>
<dbReference type="InterPro" id="IPR011990">
    <property type="entry name" value="TPR-like_helical_dom_sf"/>
</dbReference>
<feature type="compositionally biased region" description="Polar residues" evidence="1">
    <location>
        <begin position="359"/>
        <end position="369"/>
    </location>
</feature>
<dbReference type="InterPro" id="IPR024983">
    <property type="entry name" value="CHAT_dom"/>
</dbReference>
<dbReference type="Pfam" id="PF12770">
    <property type="entry name" value="CHAT"/>
    <property type="match status" value="1"/>
</dbReference>
<dbReference type="EMBL" id="JAQPOK010000090">
    <property type="protein sequence ID" value="MDJ1179690.1"/>
    <property type="molecule type" value="Genomic_DNA"/>
</dbReference>
<evidence type="ECO:0000259" key="2">
    <source>
        <dbReference type="Pfam" id="PF12770"/>
    </source>
</evidence>
<reference evidence="3 4" key="1">
    <citation type="submission" date="2023-01" db="EMBL/GenBank/DDBJ databases">
        <title>Novel diversity within Roseofilum (Cyanobacteria; Desertifilaceae) from marine benthic mats with descriptions of four novel species.</title>
        <authorList>
            <person name="Wang Y."/>
            <person name="Berthold D.E."/>
            <person name="Hu J."/>
            <person name="Lefler F.W."/>
            <person name="Laughinghouse H.D. IV."/>
        </authorList>
    </citation>
    <scope>NUCLEOTIDE SEQUENCE [LARGE SCALE GENOMIC DNA]</scope>
    <source>
        <strain evidence="3 4">BLCC-M91</strain>
    </source>
</reference>
<dbReference type="RefSeq" id="WP_283762995.1">
    <property type="nucleotide sequence ID" value="NZ_JAQPOK010000090.1"/>
</dbReference>
<dbReference type="Proteomes" id="UP001231370">
    <property type="component" value="Unassembled WGS sequence"/>
</dbReference>
<accession>A0ABT7BKV1</accession>